<dbReference type="EMBL" id="LSSM01000998">
    <property type="protein sequence ID" value="OMJ27470.1"/>
    <property type="molecule type" value="Genomic_DNA"/>
</dbReference>
<dbReference type="GO" id="GO:0051642">
    <property type="term" value="P:centrosome localization"/>
    <property type="evidence" value="ECO:0007669"/>
    <property type="project" value="TreeGrafter"/>
</dbReference>
<dbReference type="GO" id="GO:0000776">
    <property type="term" value="C:kinetochore"/>
    <property type="evidence" value="ECO:0007669"/>
    <property type="project" value="TreeGrafter"/>
</dbReference>
<gene>
    <name evidence="5" type="ORF">AYI69_g3090</name>
</gene>
<proteinExistence type="inferred from homology"/>
<dbReference type="GO" id="GO:0007059">
    <property type="term" value="P:chromosome segregation"/>
    <property type="evidence" value="ECO:0007669"/>
    <property type="project" value="TreeGrafter"/>
</dbReference>
<keyword evidence="2 3" id="KW-0175">Coiled coil</keyword>
<organism evidence="5 6">
    <name type="scientific">Smittium culicis</name>
    <dbReference type="NCBI Taxonomy" id="133412"/>
    <lineage>
        <taxon>Eukaryota</taxon>
        <taxon>Fungi</taxon>
        <taxon>Fungi incertae sedis</taxon>
        <taxon>Zoopagomycota</taxon>
        <taxon>Kickxellomycotina</taxon>
        <taxon>Harpellomycetes</taxon>
        <taxon>Harpellales</taxon>
        <taxon>Legeriomycetaceae</taxon>
        <taxon>Smittium</taxon>
    </lineage>
</organism>
<feature type="compositionally biased region" description="Basic and acidic residues" evidence="4">
    <location>
        <begin position="337"/>
        <end position="354"/>
    </location>
</feature>
<dbReference type="Proteomes" id="UP000187429">
    <property type="component" value="Unassembled WGS sequence"/>
</dbReference>
<comment type="similarity">
    <text evidence="1">Belongs to the nudE family.</text>
</comment>
<dbReference type="GO" id="GO:0008017">
    <property type="term" value="F:microtubule binding"/>
    <property type="evidence" value="ECO:0007669"/>
    <property type="project" value="InterPro"/>
</dbReference>
<dbReference type="OrthoDB" id="5877028at2759"/>
<dbReference type="Gene3D" id="6.10.250.1080">
    <property type="match status" value="1"/>
</dbReference>
<dbReference type="InterPro" id="IPR033494">
    <property type="entry name" value="NUDE"/>
</dbReference>
<evidence type="ECO:0000313" key="6">
    <source>
        <dbReference type="Proteomes" id="UP000187429"/>
    </source>
</evidence>
<comment type="caution">
    <text evidence="5">The sequence shown here is derived from an EMBL/GenBank/DDBJ whole genome shotgun (WGS) entry which is preliminary data.</text>
</comment>
<evidence type="ECO:0000256" key="1">
    <source>
        <dbReference type="ARBA" id="ARBA00007429"/>
    </source>
</evidence>
<sequence length="360" mass="41365">MDPLDFQDPDSFPSNDDELQYWKTAAFNARDAYVDSQLELETVQKQAADTALEYENDIKLLENANKEMRTEIERLKAQVENWREKYKKERMNSEHAYQKSERELQFLKSQQDFYKSRTRELEQDNDDLEKSERAIKSSLHDAQVKVKGLSQTNEFLMGEVKSKQLLVEEVQRLKDDLRDLNVELSIVRGQKVIRGGRASLGGFKVEPQTSNTLEQDKAFKDVMNRMKGLESKIESARSLVSPLLQESRKYQTSTLRYNPDTLARSRTIGSPNANRNRISSVFESSTKELPRMQPRMDLSINSNKLAGTAKNEEPLTPISFAASSESSRLRMARSRALRNEMKSKSGLNNKDDHQTVPTSN</sequence>
<dbReference type="GO" id="GO:0000132">
    <property type="term" value="P:establishment of mitotic spindle orientation"/>
    <property type="evidence" value="ECO:0007669"/>
    <property type="project" value="TreeGrafter"/>
</dbReference>
<reference evidence="6" key="1">
    <citation type="submission" date="2017-01" db="EMBL/GenBank/DDBJ databases">
        <authorList>
            <person name="Wang Y."/>
            <person name="White M."/>
            <person name="Kvist S."/>
            <person name="Moncalvo J.-M."/>
        </authorList>
    </citation>
    <scope>NUCLEOTIDE SEQUENCE [LARGE SCALE GENOMIC DNA]</scope>
    <source>
        <strain evidence="6">ID-206-W2</strain>
    </source>
</reference>
<evidence type="ECO:0000256" key="2">
    <source>
        <dbReference type="ARBA" id="ARBA00023054"/>
    </source>
</evidence>
<keyword evidence="6" id="KW-1185">Reference proteome</keyword>
<protein>
    <submittedName>
        <fullName evidence="5">Nuclear distribution protein nudE-like protein</fullName>
    </submittedName>
</protein>
<evidence type="ECO:0000256" key="3">
    <source>
        <dbReference type="SAM" id="Coils"/>
    </source>
</evidence>
<dbReference type="AlphaFoldDB" id="A0A1R1YKS6"/>
<feature type="coiled-coil region" evidence="3">
    <location>
        <begin position="44"/>
        <end position="131"/>
    </location>
</feature>
<dbReference type="GO" id="GO:0007020">
    <property type="term" value="P:microtubule nucleation"/>
    <property type="evidence" value="ECO:0007669"/>
    <property type="project" value="TreeGrafter"/>
</dbReference>
<dbReference type="GO" id="GO:0047496">
    <property type="term" value="P:vesicle transport along microtubule"/>
    <property type="evidence" value="ECO:0007669"/>
    <property type="project" value="TreeGrafter"/>
</dbReference>
<evidence type="ECO:0000256" key="4">
    <source>
        <dbReference type="SAM" id="MobiDB-lite"/>
    </source>
</evidence>
<accession>A0A1R1YKS6</accession>
<evidence type="ECO:0000313" key="5">
    <source>
        <dbReference type="EMBL" id="OMJ27470.1"/>
    </source>
</evidence>
<feature type="coiled-coil region" evidence="3">
    <location>
        <begin position="163"/>
        <end position="190"/>
    </location>
</feature>
<dbReference type="PANTHER" id="PTHR10921">
    <property type="entry name" value="NUCLEAR DISTRIBUTION PROTEIN NUDE HOMOLOG 1"/>
    <property type="match status" value="1"/>
</dbReference>
<feature type="region of interest" description="Disordered" evidence="4">
    <location>
        <begin position="307"/>
        <end position="360"/>
    </location>
</feature>
<name>A0A1R1YKS6_9FUNG</name>
<dbReference type="PANTHER" id="PTHR10921:SF1">
    <property type="entry name" value="NUCLEAR DISTRIBUTION PROTEIN NUDE HOMOLOG"/>
    <property type="match status" value="1"/>
</dbReference>
<dbReference type="GO" id="GO:0005871">
    <property type="term" value="C:kinesin complex"/>
    <property type="evidence" value="ECO:0007669"/>
    <property type="project" value="TreeGrafter"/>
</dbReference>